<evidence type="ECO:0000259" key="3">
    <source>
        <dbReference type="Pfam" id="PF00155"/>
    </source>
</evidence>
<feature type="region of interest" description="Disordered" evidence="2">
    <location>
        <begin position="380"/>
        <end position="399"/>
    </location>
</feature>
<gene>
    <name evidence="4" type="ORF">DRE_07323</name>
</gene>
<dbReference type="EMBL" id="KI966451">
    <property type="protein sequence ID" value="EWC43814.1"/>
    <property type="molecule type" value="Genomic_DNA"/>
</dbReference>
<accession>W7HL83</accession>
<proteinExistence type="predicted"/>
<feature type="domain" description="Aminotransferase class I/classII large" evidence="3">
    <location>
        <begin position="82"/>
        <end position="442"/>
    </location>
</feature>
<dbReference type="Gene3D" id="3.90.1150.10">
    <property type="entry name" value="Aspartate Aminotransferase, domain 1"/>
    <property type="match status" value="1"/>
</dbReference>
<evidence type="ECO:0000256" key="1">
    <source>
        <dbReference type="ARBA" id="ARBA00022898"/>
    </source>
</evidence>
<keyword evidence="1" id="KW-0663">Pyridoxal phosphate</keyword>
<dbReference type="InterPro" id="IPR015424">
    <property type="entry name" value="PyrdxlP-dep_Trfase"/>
</dbReference>
<dbReference type="GO" id="GO:0006520">
    <property type="term" value="P:amino acid metabolic process"/>
    <property type="evidence" value="ECO:0007669"/>
    <property type="project" value="TreeGrafter"/>
</dbReference>
<dbReference type="Proteomes" id="UP000024837">
    <property type="component" value="Unassembled WGS sequence"/>
</dbReference>
<evidence type="ECO:0000313" key="5">
    <source>
        <dbReference type="Proteomes" id="UP000024837"/>
    </source>
</evidence>
<dbReference type="InterPro" id="IPR050478">
    <property type="entry name" value="Ethylene_sulfur-biosynth"/>
</dbReference>
<organism evidence="4 5">
    <name type="scientific">Drechslerella stenobrocha 248</name>
    <dbReference type="NCBI Taxonomy" id="1043628"/>
    <lineage>
        <taxon>Eukaryota</taxon>
        <taxon>Fungi</taxon>
        <taxon>Dikarya</taxon>
        <taxon>Ascomycota</taxon>
        <taxon>Pezizomycotina</taxon>
        <taxon>Orbiliomycetes</taxon>
        <taxon>Orbiliales</taxon>
        <taxon>Orbiliaceae</taxon>
        <taxon>Drechslerella</taxon>
    </lineage>
</organism>
<dbReference type="Pfam" id="PF00155">
    <property type="entry name" value="Aminotran_1_2"/>
    <property type="match status" value="1"/>
</dbReference>
<dbReference type="SUPFAM" id="SSF53383">
    <property type="entry name" value="PLP-dependent transferases"/>
    <property type="match status" value="1"/>
</dbReference>
<dbReference type="Gene3D" id="3.40.640.10">
    <property type="entry name" value="Type I PLP-dependent aspartate aminotransferase-like (Major domain)"/>
    <property type="match status" value="1"/>
</dbReference>
<keyword evidence="5" id="KW-1185">Reference proteome</keyword>
<dbReference type="InterPro" id="IPR015422">
    <property type="entry name" value="PyrdxlP-dep_Trfase_small"/>
</dbReference>
<dbReference type="GO" id="GO:0030170">
    <property type="term" value="F:pyridoxal phosphate binding"/>
    <property type="evidence" value="ECO:0007669"/>
    <property type="project" value="InterPro"/>
</dbReference>
<dbReference type="OrthoDB" id="7042322at2759"/>
<dbReference type="CDD" id="cd00609">
    <property type="entry name" value="AAT_like"/>
    <property type="match status" value="1"/>
</dbReference>
<dbReference type="HOGENOM" id="CLU_017584_1_2_1"/>
<dbReference type="PANTHER" id="PTHR43795:SF39">
    <property type="entry name" value="AMINOTRANSFERASE CLASS I_CLASSII DOMAIN-CONTAINING PROTEIN"/>
    <property type="match status" value="1"/>
</dbReference>
<name>W7HL83_9PEZI</name>
<dbReference type="InterPro" id="IPR004839">
    <property type="entry name" value="Aminotransferase_I/II_large"/>
</dbReference>
<dbReference type="GO" id="GO:0008483">
    <property type="term" value="F:transaminase activity"/>
    <property type="evidence" value="ECO:0007669"/>
    <property type="project" value="TreeGrafter"/>
</dbReference>
<evidence type="ECO:0000313" key="4">
    <source>
        <dbReference type="EMBL" id="EWC43814.1"/>
    </source>
</evidence>
<reference evidence="4 5" key="1">
    <citation type="submission" date="2013-05" db="EMBL/GenBank/DDBJ databases">
        <title>Drechslerella stenobrocha genome reveals carnivorous origination and mechanical trapping mechanism of predatory fungi.</title>
        <authorList>
            <person name="Liu X."/>
            <person name="Zhang W."/>
            <person name="Liu K."/>
        </authorList>
    </citation>
    <scope>NUCLEOTIDE SEQUENCE [LARGE SCALE GENOMIC DNA]</scope>
    <source>
        <strain evidence="4 5">248</strain>
    </source>
</reference>
<dbReference type="InterPro" id="IPR015421">
    <property type="entry name" value="PyrdxlP-dep_Trfase_major"/>
</dbReference>
<dbReference type="PRINTS" id="PR00753">
    <property type="entry name" value="ACCSYNTHASE"/>
</dbReference>
<dbReference type="AlphaFoldDB" id="W7HL83"/>
<sequence length="477" mass="52738">MHMDANAIGFGLSQRGLVSLGGFAGMADLMRIFQNMYNKETNPNGIVSLGVAENSLMHKELTEFLHNKVQVTPYSLTYGEGPGGSSALRKALAEFYNRKLNPAFEIEPDHISTASGVSGVLDLLCHAIAEEGEAIMIGRPIYTGFKHDLFQRSKLKLVPVSLKGVDPMGPEAVELYEKELQRQKELGVKVRAVILCNPHNPLGKCYTPEVIRAYAKFCNAHQIHFISDEIYALSIYSTPSNATAAPFTSVFSIPDLREIIAPHLVHVLHGMSKDFCANGLRMGTIISPWNALMRPALMSVGLFQWVSSVADIAWRTVLEDTAFLDEFVASNQRKLGVQYQLLEAWLRARDIPFVEGGNAGFFVWVDLRRYLDKVKLPDGDDGSVPGGESNLPPAPPGLQKRDKILWDKMVDSGVYVATAEMFYGEEHGWYRFSFSIVEEELQLGLARMDKVLKEVEEKGLVGKLEELTLGTGSDGLA</sequence>
<dbReference type="PANTHER" id="PTHR43795">
    <property type="entry name" value="BIFUNCTIONAL ASPARTATE AMINOTRANSFERASE AND GLUTAMATE/ASPARTATE-PREPHENATE AMINOTRANSFERASE-RELATED"/>
    <property type="match status" value="1"/>
</dbReference>
<evidence type="ECO:0000256" key="2">
    <source>
        <dbReference type="SAM" id="MobiDB-lite"/>
    </source>
</evidence>
<protein>
    <recommendedName>
        <fullName evidence="3">Aminotransferase class I/classII large domain-containing protein</fullName>
    </recommendedName>
</protein>